<comment type="caution">
    <text evidence="2">The sequence shown here is derived from an EMBL/GenBank/DDBJ whole genome shotgun (WGS) entry which is preliminary data.</text>
</comment>
<dbReference type="Pfam" id="PF18939">
    <property type="entry name" value="DUF5686"/>
    <property type="match status" value="1"/>
</dbReference>
<organism evidence="2 3">
    <name type="scientific">Rhabdobacter roseus</name>
    <dbReference type="NCBI Taxonomy" id="1655419"/>
    <lineage>
        <taxon>Bacteria</taxon>
        <taxon>Pseudomonadati</taxon>
        <taxon>Bacteroidota</taxon>
        <taxon>Cytophagia</taxon>
        <taxon>Cytophagales</taxon>
        <taxon>Cytophagaceae</taxon>
        <taxon>Rhabdobacter</taxon>
    </lineage>
</organism>
<feature type="signal peptide" evidence="1">
    <location>
        <begin position="1"/>
        <end position="18"/>
    </location>
</feature>
<dbReference type="InterPro" id="IPR008969">
    <property type="entry name" value="CarboxyPept-like_regulatory"/>
</dbReference>
<dbReference type="EMBL" id="JACHGF010000003">
    <property type="protein sequence ID" value="MBB5284156.1"/>
    <property type="molecule type" value="Genomic_DNA"/>
</dbReference>
<protein>
    <recommendedName>
        <fullName evidence="4">Carboxypeptidase-like regulatory domain-containing protein</fullName>
    </recommendedName>
</protein>
<feature type="chain" id="PRO_5032912994" description="Carboxypeptidase-like regulatory domain-containing protein" evidence="1">
    <location>
        <begin position="19"/>
        <end position="863"/>
    </location>
</feature>
<reference evidence="2 3" key="1">
    <citation type="submission" date="2020-08" db="EMBL/GenBank/DDBJ databases">
        <title>Genomic Encyclopedia of Type Strains, Phase IV (KMG-IV): sequencing the most valuable type-strain genomes for metagenomic binning, comparative biology and taxonomic classification.</title>
        <authorList>
            <person name="Goeker M."/>
        </authorList>
    </citation>
    <scope>NUCLEOTIDE SEQUENCE [LARGE SCALE GENOMIC DNA]</scope>
    <source>
        <strain evidence="2 3">DSM 105074</strain>
    </source>
</reference>
<dbReference type="Gene3D" id="2.60.40.1120">
    <property type="entry name" value="Carboxypeptidase-like, regulatory domain"/>
    <property type="match status" value="1"/>
</dbReference>
<keyword evidence="1" id="KW-0732">Signal</keyword>
<keyword evidence="3" id="KW-1185">Reference proteome</keyword>
<dbReference type="AlphaFoldDB" id="A0A840TIZ0"/>
<dbReference type="RefSeq" id="WP_184174115.1">
    <property type="nucleotide sequence ID" value="NZ_JACHGF010000003.1"/>
</dbReference>
<dbReference type="InterPro" id="IPR043741">
    <property type="entry name" value="DUF5686"/>
</dbReference>
<dbReference type="Proteomes" id="UP000557307">
    <property type="component" value="Unassembled WGS sequence"/>
</dbReference>
<dbReference type="Pfam" id="PF13715">
    <property type="entry name" value="CarbopepD_reg_2"/>
    <property type="match status" value="1"/>
</dbReference>
<sequence length="863" mass="99415">MRYALYLFLSVCSIALHAQGIRGRITTTQNEPLPYAGIVVQGTSTGTLANAEGQYELNLAPGKYEVVFQYLGFKTETRAVTISGDFSDLNITLQEQALNLAQLQVGKGKEDPAYSVMRRAVAKARFHQLQIRSYSARAYTRSTALPTKIPFLLENRLKKEGVQQGKAFLNESVADISYRRPNTYNQKIVSTRNSLDNSTPTPNEYILASFYSPEVAGTITPLSPKAFAYYKFEYEGFFEDRGEIVNKIRVIPRAYGEGVFRGSIYILEDRWAIHSFDLQTTSRGLDVEVKQLFNPIQNVWLPINQQFRIKGGYLGFAGEFKYVVSMNYLKLDVDPNLREDIVINDHKKEPEKAAPSRKAELEKMIEEQKEFSTKNFRKLIKEYEKDQKKERKEQGEDVRVLRNDSISVDSLAHKRDSTYWETLRPVPLTQLEVKSYQLQDSVKVLRQEQARKDSIRQDSTRFKPLHLLTGHGYKLGTRSTLSYESPLQSLVYNTVEGYAFDLALDWTKRWGKDHRFSLRPLGRYAFGRERLSGTLRTQLATRKWLWQLEGGEYVYQFNPNNPIPPGLNSLTTLFFEQNFMKIYQKQFLRTDYTYRYLGDVLSLTGSLEYAYRSELSNLENPRPYIDWQNRAFTPNRPATLEVPNTGFPNHNALTIELTANLRPWQRYVIRNGQKRYYRSASGPTFQFNYRKGIPVGLNPVDYDFLQLGGTYNQNLGPRSELSYALNAGAFLRARSLYFPDYRHFMGNEFFFLTGNPTTQFRMLPYYQYSTAKRFAQLHVVWSSQRFLITRIPALRLLGLKETLQTHALFTPQPVGAYTEVVYGIDGLLRLFRIEGVANFRPGTQAGVGYQGLGFRIGTTLNIR</sequence>
<proteinExistence type="predicted"/>
<evidence type="ECO:0008006" key="4">
    <source>
        <dbReference type="Google" id="ProtNLM"/>
    </source>
</evidence>
<name>A0A840TIZ0_9BACT</name>
<evidence type="ECO:0000256" key="1">
    <source>
        <dbReference type="SAM" id="SignalP"/>
    </source>
</evidence>
<gene>
    <name evidence="2" type="ORF">HNQ92_002299</name>
</gene>
<evidence type="ECO:0000313" key="3">
    <source>
        <dbReference type="Proteomes" id="UP000557307"/>
    </source>
</evidence>
<evidence type="ECO:0000313" key="2">
    <source>
        <dbReference type="EMBL" id="MBB5284156.1"/>
    </source>
</evidence>
<dbReference type="SUPFAM" id="SSF49464">
    <property type="entry name" value="Carboxypeptidase regulatory domain-like"/>
    <property type="match status" value="1"/>
</dbReference>
<accession>A0A840TIZ0</accession>